<dbReference type="Proteomes" id="UP000315724">
    <property type="component" value="Chromosome"/>
</dbReference>
<evidence type="ECO:0000313" key="1">
    <source>
        <dbReference type="EMBL" id="QDT33051.1"/>
    </source>
</evidence>
<dbReference type="InterPro" id="IPR017850">
    <property type="entry name" value="Alkaline_phosphatase_core_sf"/>
</dbReference>
<dbReference type="SUPFAM" id="SSF53649">
    <property type="entry name" value="Alkaline phosphatase-like"/>
    <property type="match status" value="1"/>
</dbReference>
<dbReference type="EMBL" id="CP036267">
    <property type="protein sequence ID" value="QDT33051.1"/>
    <property type="molecule type" value="Genomic_DNA"/>
</dbReference>
<dbReference type="PANTHER" id="PTHR43737:SF1">
    <property type="entry name" value="DUF1501 DOMAIN-CONTAINING PROTEIN"/>
    <property type="match status" value="1"/>
</dbReference>
<dbReference type="PANTHER" id="PTHR43737">
    <property type="entry name" value="BLL7424 PROTEIN"/>
    <property type="match status" value="1"/>
</dbReference>
<dbReference type="KEGG" id="tpol:Mal48_23030"/>
<protein>
    <recommendedName>
        <fullName evidence="3">DUF1501 domain-containing protein</fullName>
    </recommendedName>
</protein>
<keyword evidence="2" id="KW-1185">Reference proteome</keyword>
<evidence type="ECO:0008006" key="3">
    <source>
        <dbReference type="Google" id="ProtNLM"/>
    </source>
</evidence>
<accession>A0A517QN46</accession>
<dbReference type="Gene3D" id="3.40.720.10">
    <property type="entry name" value="Alkaline Phosphatase, subunit A"/>
    <property type="match status" value="1"/>
</dbReference>
<evidence type="ECO:0000313" key="2">
    <source>
        <dbReference type="Proteomes" id="UP000315724"/>
    </source>
</evidence>
<name>A0A517QN46_9PLAN</name>
<dbReference type="Pfam" id="PF07394">
    <property type="entry name" value="DUF1501"/>
    <property type="match status" value="1"/>
</dbReference>
<sequence length="472" mass="51379">MIDGQHNSAIEFVNIYHKDRAQGSKMFRISLGSRSNSMCNGISRRHLLRLGTSGLIGGLTLPRLLELQAKAASPKSAKAKSCIFLFLEGGPPHQDMWDPKPHAPVEIRGPFSPIPTNVTGTFVTDQLPLCAKVADKYTIIRSHSHRVNGHTTGYHYVMTGRKPTFADGDNPIPNNDFFPSLGSVVSRECGPRGALPAYMNLPHPMAAGGPGFYGAEHAPFVIEADPTQPDFEVKDLRPPDGLTQQRLDVRKKLLAGIDSIERERTRGQAKVMSTYYNKAYDLIASPEAKKAFDIHAEPDSVRDAYGRTQLGQCTLLARRLVEGGCRFVGVDAPGWDVHFNCFPSLQTDLIPYADRAFSTLVADLEERGLLDETLVVMMGEMGRTPRVNARAGRDHWSMAQTIILAGGGIKPGQVIGATDKHAAEPTTEPVGVNDLLFTISRLMGIDPTKTYLGPLGRPVPIVDGGKMIPGLV</sequence>
<proteinExistence type="predicted"/>
<dbReference type="InterPro" id="IPR010869">
    <property type="entry name" value="DUF1501"/>
</dbReference>
<organism evidence="1 2">
    <name type="scientific">Thalassoglobus polymorphus</name>
    <dbReference type="NCBI Taxonomy" id="2527994"/>
    <lineage>
        <taxon>Bacteria</taxon>
        <taxon>Pseudomonadati</taxon>
        <taxon>Planctomycetota</taxon>
        <taxon>Planctomycetia</taxon>
        <taxon>Planctomycetales</taxon>
        <taxon>Planctomycetaceae</taxon>
        <taxon>Thalassoglobus</taxon>
    </lineage>
</organism>
<gene>
    <name evidence="1" type="ORF">Mal48_23030</name>
</gene>
<dbReference type="AlphaFoldDB" id="A0A517QN46"/>
<reference evidence="1 2" key="1">
    <citation type="submission" date="2019-02" db="EMBL/GenBank/DDBJ databases">
        <title>Deep-cultivation of Planctomycetes and their phenomic and genomic characterization uncovers novel biology.</title>
        <authorList>
            <person name="Wiegand S."/>
            <person name="Jogler M."/>
            <person name="Boedeker C."/>
            <person name="Pinto D."/>
            <person name="Vollmers J."/>
            <person name="Rivas-Marin E."/>
            <person name="Kohn T."/>
            <person name="Peeters S.H."/>
            <person name="Heuer A."/>
            <person name="Rast P."/>
            <person name="Oberbeckmann S."/>
            <person name="Bunk B."/>
            <person name="Jeske O."/>
            <person name="Meyerdierks A."/>
            <person name="Storesund J.E."/>
            <person name="Kallscheuer N."/>
            <person name="Luecker S."/>
            <person name="Lage O.M."/>
            <person name="Pohl T."/>
            <person name="Merkel B.J."/>
            <person name="Hornburger P."/>
            <person name="Mueller R.-W."/>
            <person name="Bruemmer F."/>
            <person name="Labrenz M."/>
            <person name="Spormann A.M."/>
            <person name="Op den Camp H."/>
            <person name="Overmann J."/>
            <person name="Amann R."/>
            <person name="Jetten M.S.M."/>
            <person name="Mascher T."/>
            <person name="Medema M.H."/>
            <person name="Devos D.P."/>
            <person name="Kaster A.-K."/>
            <person name="Ovreas L."/>
            <person name="Rohde M."/>
            <person name="Galperin M.Y."/>
            <person name="Jogler C."/>
        </authorList>
    </citation>
    <scope>NUCLEOTIDE SEQUENCE [LARGE SCALE GENOMIC DNA]</scope>
    <source>
        <strain evidence="1 2">Mal48</strain>
    </source>
</reference>